<dbReference type="EMBL" id="KB870807">
    <property type="protein sequence ID" value="EOA32160.1"/>
    <property type="molecule type" value="Genomic_DNA"/>
</dbReference>
<dbReference type="PANTHER" id="PTHR44259">
    <property type="entry name" value="OS07G0183000 PROTEIN-RELATED"/>
    <property type="match status" value="1"/>
</dbReference>
<keyword evidence="3" id="KW-1185">Reference proteome</keyword>
<reference evidence="3" key="1">
    <citation type="journal article" date="2013" name="Nat. Genet.">
        <title>The Capsella rubella genome and the genomic consequences of rapid mating system evolution.</title>
        <authorList>
            <person name="Slotte T."/>
            <person name="Hazzouri K.M."/>
            <person name="Agren J.A."/>
            <person name="Koenig D."/>
            <person name="Maumus F."/>
            <person name="Guo Y.L."/>
            <person name="Steige K."/>
            <person name="Platts A.E."/>
            <person name="Escobar J.S."/>
            <person name="Newman L.K."/>
            <person name="Wang W."/>
            <person name="Mandakova T."/>
            <person name="Vello E."/>
            <person name="Smith L.M."/>
            <person name="Henz S.R."/>
            <person name="Steffen J."/>
            <person name="Takuno S."/>
            <person name="Brandvain Y."/>
            <person name="Coop G."/>
            <person name="Andolfatto P."/>
            <person name="Hu T.T."/>
            <person name="Blanchette M."/>
            <person name="Clark R.M."/>
            <person name="Quesneville H."/>
            <person name="Nordborg M."/>
            <person name="Gaut B.S."/>
            <person name="Lysak M.A."/>
            <person name="Jenkins J."/>
            <person name="Grimwood J."/>
            <person name="Chapman J."/>
            <person name="Prochnik S."/>
            <person name="Shu S."/>
            <person name="Rokhsar D."/>
            <person name="Schmutz J."/>
            <person name="Weigel D."/>
            <person name="Wright S.I."/>
        </authorList>
    </citation>
    <scope>NUCLEOTIDE SEQUENCE [LARGE SCALE GENOMIC DNA]</scope>
    <source>
        <strain evidence="3">cv. Monte Gargano</strain>
    </source>
</reference>
<protein>
    <recommendedName>
        <fullName evidence="1">KIB1-4 beta-propeller domain-containing protein</fullName>
    </recommendedName>
</protein>
<dbReference type="KEGG" id="crb:17890839"/>
<dbReference type="PANTHER" id="PTHR44259:SF93">
    <property type="entry name" value="PROTEIN, PUTATIVE (DUF295)-RELATED"/>
    <property type="match status" value="1"/>
</dbReference>
<feature type="non-terminal residue" evidence="2">
    <location>
        <position position="1"/>
    </location>
</feature>
<gene>
    <name evidence="2" type="ORF">CARUB_v10015416mg</name>
</gene>
<feature type="domain" description="KIB1-4 beta-propeller" evidence="1">
    <location>
        <begin position="64"/>
        <end position="321"/>
    </location>
</feature>
<organism evidence="2 3">
    <name type="scientific">Capsella rubella</name>
    <dbReference type="NCBI Taxonomy" id="81985"/>
    <lineage>
        <taxon>Eukaryota</taxon>
        <taxon>Viridiplantae</taxon>
        <taxon>Streptophyta</taxon>
        <taxon>Embryophyta</taxon>
        <taxon>Tracheophyta</taxon>
        <taxon>Spermatophyta</taxon>
        <taxon>Magnoliopsida</taxon>
        <taxon>eudicotyledons</taxon>
        <taxon>Gunneridae</taxon>
        <taxon>Pentapetalae</taxon>
        <taxon>rosids</taxon>
        <taxon>malvids</taxon>
        <taxon>Brassicales</taxon>
        <taxon>Brassicaceae</taxon>
        <taxon>Camelineae</taxon>
        <taxon>Capsella</taxon>
    </lineage>
</organism>
<name>R0I2M3_9BRAS</name>
<dbReference type="Pfam" id="PF03478">
    <property type="entry name" value="Beta-prop_KIB1-4"/>
    <property type="match status" value="1"/>
</dbReference>
<dbReference type="STRING" id="81985.R0I2M3"/>
<dbReference type="AlphaFoldDB" id="R0I2M3"/>
<dbReference type="InterPro" id="IPR005174">
    <property type="entry name" value="KIB1-4_b-propeller"/>
</dbReference>
<sequence>GRNHSRRFSSSLCTNQPYLILGGDYCGVDLIKGDNVGHLEYYDPCKGEVKVSEKIVPMEFLELMGRIGSSHGWVASLNTRDASMSLIDDLNPTTSLDSYPKRISLPPFVTLPYCQTQLVSNVAMSSASPEQEDCVLAVKFFGPQLSLCKPCSGPNTKWFNIRTPNRFFNSQVMYSRRNQMFCMAASGGHYTGSWDLHKHRHNPILNQLKLQNFPKLMQPELGLLDSCFRREDLVESPTGESFLVKWYDDGSSSYSDSEKSKTNKLFLVFKIDEEGNACYTQDIGDLCIFLSKSEPFCLHASLYSGLTPNSVYFVGFDDIGVCNLATSTVHQIPNINPDNYPSMTTFWLHN</sequence>
<proteinExistence type="predicted"/>
<evidence type="ECO:0000313" key="3">
    <source>
        <dbReference type="Proteomes" id="UP000029121"/>
    </source>
</evidence>
<evidence type="ECO:0000259" key="1">
    <source>
        <dbReference type="Pfam" id="PF03478"/>
    </source>
</evidence>
<dbReference type="OrthoDB" id="1111168at2759"/>
<evidence type="ECO:0000313" key="2">
    <source>
        <dbReference type="EMBL" id="EOA32160.1"/>
    </source>
</evidence>
<dbReference type="Proteomes" id="UP000029121">
    <property type="component" value="Unassembled WGS sequence"/>
</dbReference>
<dbReference type="InterPro" id="IPR050942">
    <property type="entry name" value="F-box_BR-signaling"/>
</dbReference>
<accession>R0I2M3</accession>